<evidence type="ECO:0000313" key="3">
    <source>
        <dbReference type="Proteomes" id="UP000190286"/>
    </source>
</evidence>
<organism evidence="2 3">
    <name type="scientific">Gemmiger formicilis</name>
    <dbReference type="NCBI Taxonomy" id="745368"/>
    <lineage>
        <taxon>Bacteria</taxon>
        <taxon>Bacillati</taxon>
        <taxon>Bacillota</taxon>
        <taxon>Clostridia</taxon>
        <taxon>Eubacteriales</taxon>
        <taxon>Gemmiger</taxon>
    </lineage>
</organism>
<name>A0A1T4WP90_9FIRM</name>
<evidence type="ECO:0000313" key="2">
    <source>
        <dbReference type="EMBL" id="SKA79170.1"/>
    </source>
</evidence>
<gene>
    <name evidence="2" type="ORF">SAMN02745178_00908</name>
</gene>
<proteinExistence type="predicted"/>
<reference evidence="2 3" key="1">
    <citation type="submission" date="2017-02" db="EMBL/GenBank/DDBJ databases">
        <authorList>
            <person name="Peterson S.W."/>
        </authorList>
    </citation>
    <scope>NUCLEOTIDE SEQUENCE [LARGE SCALE GENOMIC DNA]</scope>
    <source>
        <strain evidence="2 3">ATCC 27749</strain>
    </source>
</reference>
<dbReference type="Pfam" id="PF09509">
    <property type="entry name" value="Hypoth_Ymh"/>
    <property type="match status" value="1"/>
</dbReference>
<feature type="domain" description="Conserved hypothetical protein CHP02391" evidence="1">
    <location>
        <begin position="65"/>
        <end position="182"/>
    </location>
</feature>
<sequence length="235" mass="27324">MRREEYACPNGCSLPPRKKQLREYRNGTYGFDFYDFTFCPCCGSLMPYSLKKLKGFFEVYNIHAALSDAVQLIYKSEFESAAREAFVAVENYLKKKSGLDSHGFDLATRALSFEIDKQTGEIKRAPLIAINDLKNESERNEQDGIRYMLMGFFQGPRNLYQHNHIGSGASNSISVIIEASFFLHLLDGHSITQNGRWIPETVDYREIYQKMPKRIDRWRLVRLLKKRARRLKKNS</sequence>
<keyword evidence="3" id="KW-1185">Reference proteome</keyword>
<dbReference type="EMBL" id="FUYF01000003">
    <property type="protein sequence ID" value="SKA79170.1"/>
    <property type="molecule type" value="Genomic_DNA"/>
</dbReference>
<dbReference type="OrthoDB" id="9813731at2"/>
<dbReference type="InterPro" id="IPR012654">
    <property type="entry name" value="CHP02391"/>
</dbReference>
<accession>A0A1T4WP90</accession>
<evidence type="ECO:0000259" key="1">
    <source>
        <dbReference type="Pfam" id="PF09509"/>
    </source>
</evidence>
<dbReference type="GeneID" id="93337390"/>
<dbReference type="RefSeq" id="WP_078783905.1">
    <property type="nucleotide sequence ID" value="NZ_FUYF01000003.1"/>
</dbReference>
<protein>
    <submittedName>
        <fullName evidence="2">TIGR02391 family protein</fullName>
    </submittedName>
</protein>
<dbReference type="NCBIfam" id="TIGR02391">
    <property type="entry name" value="hypoth_ymh"/>
    <property type="match status" value="1"/>
</dbReference>
<dbReference type="AlphaFoldDB" id="A0A1T4WP90"/>
<dbReference type="Proteomes" id="UP000190286">
    <property type="component" value="Unassembled WGS sequence"/>
</dbReference>